<dbReference type="InterPro" id="IPR003439">
    <property type="entry name" value="ABC_transporter-like_ATP-bd"/>
</dbReference>
<evidence type="ECO:0000256" key="3">
    <source>
        <dbReference type="ARBA" id="ARBA00022840"/>
    </source>
</evidence>
<evidence type="ECO:0000259" key="4">
    <source>
        <dbReference type="PROSITE" id="PS50893"/>
    </source>
</evidence>
<dbReference type="GO" id="GO:0043190">
    <property type="term" value="C:ATP-binding cassette (ABC) transporter complex"/>
    <property type="evidence" value="ECO:0007669"/>
    <property type="project" value="InterPro"/>
</dbReference>
<dbReference type="Pfam" id="PF00005">
    <property type="entry name" value="ABC_tran"/>
    <property type="match status" value="1"/>
</dbReference>
<reference evidence="5" key="1">
    <citation type="submission" date="2020-08" db="EMBL/GenBank/DDBJ databases">
        <title>Genome public.</title>
        <authorList>
            <person name="Liu C."/>
            <person name="Sun Q."/>
        </authorList>
    </citation>
    <scope>NUCLEOTIDE SEQUENCE</scope>
    <source>
        <strain evidence="5">BX15</strain>
    </source>
</reference>
<organism evidence="5 6">
    <name type="scientific">Dysosmobacter segnis</name>
    <dbReference type="NCBI Taxonomy" id="2763042"/>
    <lineage>
        <taxon>Bacteria</taxon>
        <taxon>Bacillati</taxon>
        <taxon>Bacillota</taxon>
        <taxon>Clostridia</taxon>
        <taxon>Eubacteriales</taxon>
        <taxon>Oscillospiraceae</taxon>
        <taxon>Dysosmobacter</taxon>
    </lineage>
</organism>
<dbReference type="InterPro" id="IPR008995">
    <property type="entry name" value="Mo/tungstate-bd_C_term_dom"/>
</dbReference>
<keyword evidence="2" id="KW-0547">Nucleotide-binding</keyword>
<feature type="domain" description="ABC transporter" evidence="4">
    <location>
        <begin position="5"/>
        <end position="235"/>
    </location>
</feature>
<accession>A0A923MJ11</accession>
<dbReference type="PROSITE" id="PS50893">
    <property type="entry name" value="ABC_TRANSPORTER_2"/>
    <property type="match status" value="1"/>
</dbReference>
<evidence type="ECO:0000256" key="2">
    <source>
        <dbReference type="ARBA" id="ARBA00022741"/>
    </source>
</evidence>
<evidence type="ECO:0000256" key="1">
    <source>
        <dbReference type="ARBA" id="ARBA00022448"/>
    </source>
</evidence>
<gene>
    <name evidence="5" type="ORF">H8Z83_09550</name>
</gene>
<dbReference type="Pfam" id="PF08402">
    <property type="entry name" value="TOBE_2"/>
    <property type="match status" value="1"/>
</dbReference>
<dbReference type="PANTHER" id="PTHR42781">
    <property type="entry name" value="SPERMIDINE/PUTRESCINE IMPORT ATP-BINDING PROTEIN POTA"/>
    <property type="match status" value="1"/>
</dbReference>
<keyword evidence="6" id="KW-1185">Reference proteome</keyword>
<dbReference type="InterPro" id="IPR017871">
    <property type="entry name" value="ABC_transporter-like_CS"/>
</dbReference>
<dbReference type="GO" id="GO:0005524">
    <property type="term" value="F:ATP binding"/>
    <property type="evidence" value="ECO:0007669"/>
    <property type="project" value="UniProtKB-KW"/>
</dbReference>
<dbReference type="Gene3D" id="2.40.50.140">
    <property type="entry name" value="Nucleic acid-binding proteins"/>
    <property type="match status" value="1"/>
</dbReference>
<dbReference type="InterPro" id="IPR012340">
    <property type="entry name" value="NA-bd_OB-fold"/>
</dbReference>
<dbReference type="InterPro" id="IPR013611">
    <property type="entry name" value="Transp-assoc_OB_typ2"/>
</dbReference>
<dbReference type="SMART" id="SM00382">
    <property type="entry name" value="AAA"/>
    <property type="match status" value="1"/>
</dbReference>
<dbReference type="EMBL" id="JACOQI010000008">
    <property type="protein sequence ID" value="MBC5770563.1"/>
    <property type="molecule type" value="Genomic_DNA"/>
</dbReference>
<keyword evidence="1" id="KW-0813">Transport</keyword>
<dbReference type="SUPFAM" id="SSF52540">
    <property type="entry name" value="P-loop containing nucleoside triphosphate hydrolases"/>
    <property type="match status" value="1"/>
</dbReference>
<dbReference type="Gene3D" id="2.40.50.100">
    <property type="match status" value="1"/>
</dbReference>
<dbReference type="Gene3D" id="3.40.50.300">
    <property type="entry name" value="P-loop containing nucleotide triphosphate hydrolases"/>
    <property type="match status" value="1"/>
</dbReference>
<dbReference type="Proteomes" id="UP000620327">
    <property type="component" value="Unassembled WGS sequence"/>
</dbReference>
<dbReference type="InterPro" id="IPR027417">
    <property type="entry name" value="P-loop_NTPase"/>
</dbReference>
<dbReference type="PANTHER" id="PTHR42781:SF4">
    <property type="entry name" value="SPERMIDINE_PUTRESCINE IMPORT ATP-BINDING PROTEIN POTA"/>
    <property type="match status" value="1"/>
</dbReference>
<evidence type="ECO:0000313" key="6">
    <source>
        <dbReference type="Proteomes" id="UP000620327"/>
    </source>
</evidence>
<proteinExistence type="predicted"/>
<dbReference type="PROSITE" id="PS00211">
    <property type="entry name" value="ABC_TRANSPORTER_1"/>
    <property type="match status" value="1"/>
</dbReference>
<dbReference type="SUPFAM" id="SSF50331">
    <property type="entry name" value="MOP-like"/>
    <property type="match status" value="1"/>
</dbReference>
<dbReference type="InterPro" id="IPR050093">
    <property type="entry name" value="ABC_SmlMolc_Importer"/>
</dbReference>
<dbReference type="InterPro" id="IPR003593">
    <property type="entry name" value="AAA+_ATPase"/>
</dbReference>
<dbReference type="RefSeq" id="WP_187014815.1">
    <property type="nucleotide sequence ID" value="NZ_JACOQI010000008.1"/>
</dbReference>
<dbReference type="GO" id="GO:0016887">
    <property type="term" value="F:ATP hydrolysis activity"/>
    <property type="evidence" value="ECO:0007669"/>
    <property type="project" value="InterPro"/>
</dbReference>
<evidence type="ECO:0000313" key="5">
    <source>
        <dbReference type="EMBL" id="MBC5770563.1"/>
    </source>
</evidence>
<name>A0A923MJ11_9FIRM</name>
<dbReference type="GO" id="GO:0140359">
    <property type="term" value="F:ABC-type transporter activity"/>
    <property type="evidence" value="ECO:0007669"/>
    <property type="project" value="UniProtKB-ARBA"/>
</dbReference>
<dbReference type="FunFam" id="3.40.50.300:FF:000042">
    <property type="entry name" value="Maltose/maltodextrin ABC transporter, ATP-binding protein"/>
    <property type="match status" value="1"/>
</dbReference>
<comment type="caution">
    <text evidence="5">The sequence shown here is derived from an EMBL/GenBank/DDBJ whole genome shotgun (WGS) entry which is preliminary data.</text>
</comment>
<protein>
    <submittedName>
        <fullName evidence="5">ABC transporter ATP-binding protein</fullName>
    </submittedName>
</protein>
<sequence>MRPYIEFKNVVKQFGNFTALDHVSLEIPKGAFVTLLGPSGCGKTTLMRQLAGFSEPESGDVLVDGKRMNGLPPFKRNTPLVFQEYALFPHMTVYENISYGLKLNKTPKEEMDRRVQEMLKMFNLVGLEKRFPKEMSGGQQQRVAFARALVMGQEILLLDEPLSNLDAKLRVDVRTELRQIQQKLGITTIYVTHDQDEALSMSDIIAVMRSGHIEQIGSPWEIYFRPANRFVADFVGTVNFLTARIVSAEGGTVAADHNGMLLQIPTEVPVEPGETVTLVVRPECIRLAEPGESVPEGKSLEGQIENYSFLGRIIRYWVRVGEEQFIIDDANVDLSGARSGAVQLCLDTRKLHILKDGGSHDT</sequence>
<dbReference type="AlphaFoldDB" id="A0A923MJ11"/>
<keyword evidence="3 5" id="KW-0067">ATP-binding</keyword>